<comment type="caution">
    <text evidence="4">The sequence shown here is derived from an EMBL/GenBank/DDBJ whole genome shotgun (WGS) entry which is preliminary data.</text>
</comment>
<feature type="region of interest" description="Disordered" evidence="2">
    <location>
        <begin position="1"/>
        <end position="80"/>
    </location>
</feature>
<accession>A0AAV8Z9M1</accession>
<reference evidence="4" key="1">
    <citation type="journal article" date="2023" name="Insect Mol. Biol.">
        <title>Genome sequencing provides insights into the evolution of gene families encoding plant cell wall-degrading enzymes in longhorned beetles.</title>
        <authorList>
            <person name="Shin N.R."/>
            <person name="Okamura Y."/>
            <person name="Kirsch R."/>
            <person name="Pauchet Y."/>
        </authorList>
    </citation>
    <scope>NUCLEOTIDE SEQUENCE</scope>
    <source>
        <strain evidence="4">AMC_N1</strain>
    </source>
</reference>
<evidence type="ECO:0000313" key="5">
    <source>
        <dbReference type="Proteomes" id="UP001162162"/>
    </source>
</evidence>
<feature type="compositionally biased region" description="Basic and acidic residues" evidence="2">
    <location>
        <begin position="24"/>
        <end position="35"/>
    </location>
</feature>
<evidence type="ECO:0000256" key="1">
    <source>
        <dbReference type="SAM" id="Coils"/>
    </source>
</evidence>
<evidence type="ECO:0000313" key="4">
    <source>
        <dbReference type="EMBL" id="KAJ8960716.1"/>
    </source>
</evidence>
<sequence>SDDDDLETKAGVKNKSELLQQLLKPERDIEDKKNDLQSQDDTLLRSLGFPPSSPSGDRSRKRPNDDKDDSPNKRSSDGSQLGDKLEVFLLEAVVLQVKCANPIRLLNNTVAPNVSLQRSSSVPEPQLSPGYGAAQLGQQGQRVGGQQQQQPYSPHGQLQSPLGQQSFAQQQAAPAGYQNPGARLSPQAQFNAQLSPRQAYPQAAAQNANWQQAQARMSVQQNPMLTAQLTVSSSQASRNGYAAHHSLVINHQPPLAIAYDDYTLSAQLDLNSNRIGSGGDYPTNVPQEQLMRQYAPDAPPPHFLPDFQAGVTLFSPGGSDDGPPKEPTLTKAERKAMEAYRFDSTALERAAQAARELEKSSNNLAAELKAKAKIDRENRDLTLEQIRLKAEENRITVLESIKTAGSVIGTERKRSSPTGTRS</sequence>
<feature type="region of interest" description="Disordered" evidence="2">
    <location>
        <begin position="117"/>
        <end position="183"/>
    </location>
</feature>
<keyword evidence="5" id="KW-1185">Reference proteome</keyword>
<evidence type="ECO:0000259" key="3">
    <source>
        <dbReference type="Pfam" id="PF12037"/>
    </source>
</evidence>
<organism evidence="4 5">
    <name type="scientific">Aromia moschata</name>
    <dbReference type="NCBI Taxonomy" id="1265417"/>
    <lineage>
        <taxon>Eukaryota</taxon>
        <taxon>Metazoa</taxon>
        <taxon>Ecdysozoa</taxon>
        <taxon>Arthropoda</taxon>
        <taxon>Hexapoda</taxon>
        <taxon>Insecta</taxon>
        <taxon>Pterygota</taxon>
        <taxon>Neoptera</taxon>
        <taxon>Endopterygota</taxon>
        <taxon>Coleoptera</taxon>
        <taxon>Polyphaga</taxon>
        <taxon>Cucujiformia</taxon>
        <taxon>Chrysomeloidea</taxon>
        <taxon>Cerambycidae</taxon>
        <taxon>Cerambycinae</taxon>
        <taxon>Callichromatini</taxon>
        <taxon>Aromia</taxon>
    </lineage>
</organism>
<evidence type="ECO:0000256" key="2">
    <source>
        <dbReference type="SAM" id="MobiDB-lite"/>
    </source>
</evidence>
<feature type="compositionally biased region" description="Basic and acidic residues" evidence="2">
    <location>
        <begin position="7"/>
        <end position="16"/>
    </location>
</feature>
<protein>
    <recommendedName>
        <fullName evidence="3">ATPase family AAA domain-containing protein</fullName>
    </recommendedName>
</protein>
<feature type="compositionally biased region" description="Low complexity" evidence="2">
    <location>
        <begin position="130"/>
        <end position="176"/>
    </location>
</feature>
<feature type="domain" description="ATPase family AAA" evidence="3">
    <location>
        <begin position="362"/>
        <end position="410"/>
    </location>
</feature>
<dbReference type="EMBL" id="JAPWTK010000007">
    <property type="protein sequence ID" value="KAJ8960716.1"/>
    <property type="molecule type" value="Genomic_DNA"/>
</dbReference>
<feature type="compositionally biased region" description="Basic and acidic residues" evidence="2">
    <location>
        <begin position="62"/>
        <end position="76"/>
    </location>
</feature>
<feature type="coiled-coil region" evidence="1">
    <location>
        <begin position="347"/>
        <end position="394"/>
    </location>
</feature>
<gene>
    <name evidence="4" type="ORF">NQ318_020008</name>
</gene>
<name>A0AAV8Z9M1_9CUCU</name>
<feature type="non-terminal residue" evidence="4">
    <location>
        <position position="1"/>
    </location>
</feature>
<keyword evidence="1" id="KW-0175">Coiled coil</keyword>
<dbReference type="AlphaFoldDB" id="A0AAV8Z9M1"/>
<dbReference type="Pfam" id="PF12037">
    <property type="entry name" value="ATAD3_N"/>
    <property type="match status" value="1"/>
</dbReference>
<dbReference type="Proteomes" id="UP001162162">
    <property type="component" value="Unassembled WGS sequence"/>
</dbReference>
<proteinExistence type="predicted"/>
<dbReference type="InterPro" id="IPR021911">
    <property type="entry name" value="ATAD3_N"/>
</dbReference>